<protein>
    <submittedName>
        <fullName evidence="1">Conserved putative secreted protein</fullName>
    </submittedName>
</protein>
<comment type="caution">
    <text evidence="1">The sequence shown here is derived from an EMBL/GenBank/DDBJ whole genome shotgun (WGS) entry which is preliminary data.</text>
</comment>
<sequence length="275" mass="31497">MNPLKIFALLIVLSIGGFFLYQRESHLFFERFQLYYENGNLTTLKPRFTTEQILNNARPELIQENTAKIKAPVTKMLPLLLLEVKYKGEDDRPKEGYWIWNSFQGELILNLNPLEMTHGFRDAINSQASLDEFRLIKALAGKGSLNKDLLKRQLGLNQNFESLLQTAQKKQLILVQGQNVKLHLQSPKIETPTSIGLPSFVLLPYEHSQIISHPFSKSEVAFALESAFGPNLKIRSIKEIFMPILEIDVEKKDGSHVLYHFNSVTGETLPNTFWN</sequence>
<dbReference type="Proteomes" id="UP000031552">
    <property type="component" value="Unassembled WGS sequence"/>
</dbReference>
<dbReference type="AlphaFoldDB" id="A0A090E2A4"/>
<name>A0A090E2A4_9BACT</name>
<dbReference type="EMBL" id="CCEJ010000009">
    <property type="protein sequence ID" value="CDR34789.1"/>
    <property type="molecule type" value="Genomic_DNA"/>
</dbReference>
<keyword evidence="2" id="KW-1185">Reference proteome</keyword>
<reference evidence="1" key="2">
    <citation type="submission" date="2014-09" db="EMBL/GenBank/DDBJ databases">
        <title>Criblamydia sequanensis harbors a mega-plasmid encoding arsenite resistance.</title>
        <authorList>
            <person name="Bertelli C."/>
            <person name="Goesmann A."/>
            <person name="Greub G."/>
        </authorList>
    </citation>
    <scope>NUCLEOTIDE SEQUENCE [LARGE SCALE GENOMIC DNA]</scope>
    <source>
        <strain evidence="1">CRIB-18</strain>
    </source>
</reference>
<evidence type="ECO:0000313" key="1">
    <source>
        <dbReference type="EMBL" id="CDR34789.1"/>
    </source>
</evidence>
<proteinExistence type="predicted"/>
<organism evidence="1 2">
    <name type="scientific">Candidatus Criblamydia sequanensis CRIB-18</name>
    <dbReference type="NCBI Taxonomy" id="1437425"/>
    <lineage>
        <taxon>Bacteria</taxon>
        <taxon>Pseudomonadati</taxon>
        <taxon>Chlamydiota</taxon>
        <taxon>Chlamydiia</taxon>
        <taxon>Parachlamydiales</taxon>
        <taxon>Candidatus Criblamydiaceae</taxon>
        <taxon>Candidatus Criblamydia</taxon>
    </lineage>
</organism>
<dbReference type="RefSeq" id="WP_041018319.1">
    <property type="nucleotide sequence ID" value="NZ_CCEJ010000009.1"/>
</dbReference>
<gene>
    <name evidence="1" type="ORF">CSEC_1982</name>
</gene>
<evidence type="ECO:0000313" key="2">
    <source>
        <dbReference type="Proteomes" id="UP000031552"/>
    </source>
</evidence>
<dbReference type="eggNOG" id="ENOG5030MK2">
    <property type="taxonomic scope" value="Bacteria"/>
</dbReference>
<accession>A0A090E2A4</accession>
<reference evidence="1" key="1">
    <citation type="submission" date="2013-12" db="EMBL/GenBank/DDBJ databases">
        <authorList>
            <person name="Linke B."/>
        </authorList>
    </citation>
    <scope>NUCLEOTIDE SEQUENCE [LARGE SCALE GENOMIC DNA]</scope>
    <source>
        <strain evidence="1">CRIB-18</strain>
    </source>
</reference>
<dbReference type="OrthoDB" id="20788at2"/>
<dbReference type="STRING" id="1437425.CSEC_1982"/>